<comment type="similarity">
    <text evidence="2">Belongs to the SARAF family.</text>
</comment>
<dbReference type="Proteomes" id="UP000054558">
    <property type="component" value="Unassembled WGS sequence"/>
</dbReference>
<feature type="signal peptide" evidence="16">
    <location>
        <begin position="1"/>
        <end position="23"/>
    </location>
</feature>
<evidence type="ECO:0000256" key="8">
    <source>
        <dbReference type="ARBA" id="ARBA00022824"/>
    </source>
</evidence>
<feature type="chain" id="PRO_5011965482" description="Store-operated calcium entry-associated regulatory factor" evidence="16">
    <location>
        <begin position="24"/>
        <end position="332"/>
    </location>
</feature>
<evidence type="ECO:0000313" key="18">
    <source>
        <dbReference type="Proteomes" id="UP000054558"/>
    </source>
</evidence>
<evidence type="ECO:0000256" key="6">
    <source>
        <dbReference type="ARBA" id="ARBA00022692"/>
    </source>
</evidence>
<evidence type="ECO:0000256" key="14">
    <source>
        <dbReference type="SAM" id="MobiDB-lite"/>
    </source>
</evidence>
<evidence type="ECO:0000313" key="17">
    <source>
        <dbReference type="EMBL" id="GAQ90236.1"/>
    </source>
</evidence>
<dbReference type="GO" id="GO:0005789">
    <property type="term" value="C:endoplasmic reticulum membrane"/>
    <property type="evidence" value="ECO:0007669"/>
    <property type="project" value="UniProtKB-SubCell"/>
</dbReference>
<evidence type="ECO:0000256" key="2">
    <source>
        <dbReference type="ARBA" id="ARBA00006833"/>
    </source>
</evidence>
<keyword evidence="8" id="KW-0256">Endoplasmic reticulum</keyword>
<dbReference type="Pfam" id="PF06682">
    <property type="entry name" value="SARAF"/>
    <property type="match status" value="1"/>
</dbReference>
<evidence type="ECO:0000256" key="4">
    <source>
        <dbReference type="ARBA" id="ARBA00022448"/>
    </source>
</evidence>
<organism evidence="17 18">
    <name type="scientific">Klebsormidium nitens</name>
    <name type="common">Green alga</name>
    <name type="synonym">Ulothrix nitens</name>
    <dbReference type="NCBI Taxonomy" id="105231"/>
    <lineage>
        <taxon>Eukaryota</taxon>
        <taxon>Viridiplantae</taxon>
        <taxon>Streptophyta</taxon>
        <taxon>Klebsormidiophyceae</taxon>
        <taxon>Klebsormidiales</taxon>
        <taxon>Klebsormidiaceae</taxon>
        <taxon>Klebsormidium</taxon>
    </lineage>
</organism>
<evidence type="ECO:0000256" key="9">
    <source>
        <dbReference type="ARBA" id="ARBA00022837"/>
    </source>
</evidence>
<dbReference type="OrthoDB" id="2020236at2759"/>
<dbReference type="InterPro" id="IPR009567">
    <property type="entry name" value="SARAF"/>
</dbReference>
<evidence type="ECO:0000256" key="10">
    <source>
        <dbReference type="ARBA" id="ARBA00022989"/>
    </source>
</evidence>
<evidence type="ECO:0000256" key="1">
    <source>
        <dbReference type="ARBA" id="ARBA00004115"/>
    </source>
</evidence>
<dbReference type="OMA" id="WILKGSC"/>
<dbReference type="GO" id="GO:2001256">
    <property type="term" value="P:regulation of store-operated calcium entry"/>
    <property type="evidence" value="ECO:0007669"/>
    <property type="project" value="InterPro"/>
</dbReference>
<evidence type="ECO:0000256" key="11">
    <source>
        <dbReference type="ARBA" id="ARBA00023065"/>
    </source>
</evidence>
<evidence type="ECO:0000256" key="7">
    <source>
        <dbReference type="ARBA" id="ARBA00022729"/>
    </source>
</evidence>
<feature type="region of interest" description="Disordered" evidence="14">
    <location>
        <begin position="187"/>
        <end position="228"/>
    </location>
</feature>
<gene>
    <name evidence="17" type="ORF">KFL_006170040</name>
</gene>
<protein>
    <recommendedName>
        <fullName evidence="3">Store-operated calcium entry-associated regulatory factor</fullName>
    </recommendedName>
    <alternativeName>
        <fullName evidence="13">Transmembrane protein 66</fullName>
    </alternativeName>
</protein>
<keyword evidence="11" id="KW-0406">Ion transport</keyword>
<feature type="compositionally biased region" description="Polar residues" evidence="14">
    <location>
        <begin position="187"/>
        <end position="197"/>
    </location>
</feature>
<evidence type="ECO:0000256" key="12">
    <source>
        <dbReference type="ARBA" id="ARBA00023136"/>
    </source>
</evidence>
<evidence type="ECO:0000256" key="16">
    <source>
        <dbReference type="SAM" id="SignalP"/>
    </source>
</evidence>
<accession>A0A1Y1IN91</accession>
<keyword evidence="5" id="KW-0109">Calcium transport</keyword>
<dbReference type="GO" id="GO:0006816">
    <property type="term" value="P:calcium ion transport"/>
    <property type="evidence" value="ECO:0007669"/>
    <property type="project" value="UniProtKB-KW"/>
</dbReference>
<keyword evidence="18" id="KW-1185">Reference proteome</keyword>
<keyword evidence="6 15" id="KW-0812">Transmembrane</keyword>
<evidence type="ECO:0000256" key="3">
    <source>
        <dbReference type="ARBA" id="ARBA00016584"/>
    </source>
</evidence>
<keyword evidence="9" id="KW-0106">Calcium</keyword>
<keyword evidence="4" id="KW-0813">Transport</keyword>
<dbReference type="PANTHER" id="PTHR15929">
    <property type="entry name" value="STORE-OPERATED CALCIUM ENTRY-ASSOCIATED REGULATORY FACTOR"/>
    <property type="match status" value="1"/>
</dbReference>
<evidence type="ECO:0000256" key="5">
    <source>
        <dbReference type="ARBA" id="ARBA00022568"/>
    </source>
</evidence>
<dbReference type="STRING" id="105231.A0A1Y1IN91"/>
<comment type="subcellular location">
    <subcellularLocation>
        <location evidence="1">Endoplasmic reticulum membrane</location>
        <topology evidence="1">Single-pass type I membrane protein</topology>
    </subcellularLocation>
</comment>
<reference evidence="17 18" key="1">
    <citation type="journal article" date="2014" name="Nat. Commun.">
        <title>Klebsormidium flaccidum genome reveals primary factors for plant terrestrial adaptation.</title>
        <authorList>
            <person name="Hori K."/>
            <person name="Maruyama F."/>
            <person name="Fujisawa T."/>
            <person name="Togashi T."/>
            <person name="Yamamoto N."/>
            <person name="Seo M."/>
            <person name="Sato S."/>
            <person name="Yamada T."/>
            <person name="Mori H."/>
            <person name="Tajima N."/>
            <person name="Moriyama T."/>
            <person name="Ikeuchi M."/>
            <person name="Watanabe M."/>
            <person name="Wada H."/>
            <person name="Kobayashi K."/>
            <person name="Saito M."/>
            <person name="Masuda T."/>
            <person name="Sasaki-Sekimoto Y."/>
            <person name="Mashiguchi K."/>
            <person name="Awai K."/>
            <person name="Shimojima M."/>
            <person name="Masuda S."/>
            <person name="Iwai M."/>
            <person name="Nobusawa T."/>
            <person name="Narise T."/>
            <person name="Kondo S."/>
            <person name="Saito H."/>
            <person name="Sato R."/>
            <person name="Murakawa M."/>
            <person name="Ihara Y."/>
            <person name="Oshima-Yamada Y."/>
            <person name="Ohtaka K."/>
            <person name="Satoh M."/>
            <person name="Sonobe K."/>
            <person name="Ishii M."/>
            <person name="Ohtani R."/>
            <person name="Kanamori-Sato M."/>
            <person name="Honoki R."/>
            <person name="Miyazaki D."/>
            <person name="Mochizuki H."/>
            <person name="Umetsu J."/>
            <person name="Higashi K."/>
            <person name="Shibata D."/>
            <person name="Kamiya Y."/>
            <person name="Sato N."/>
            <person name="Nakamura Y."/>
            <person name="Tabata S."/>
            <person name="Ida S."/>
            <person name="Kurokawa K."/>
            <person name="Ohta H."/>
        </authorList>
    </citation>
    <scope>NUCLEOTIDE SEQUENCE [LARGE SCALE GENOMIC DNA]</scope>
    <source>
        <strain evidence="17 18">NIES-2285</strain>
    </source>
</reference>
<name>A0A1Y1IN91_KLENI</name>
<proteinExistence type="inferred from homology"/>
<feature type="transmembrane region" description="Helical" evidence="15">
    <location>
        <begin position="162"/>
        <end position="181"/>
    </location>
</feature>
<evidence type="ECO:0000256" key="13">
    <source>
        <dbReference type="ARBA" id="ARBA00031116"/>
    </source>
</evidence>
<feature type="region of interest" description="Disordered" evidence="14">
    <location>
        <begin position="275"/>
        <end position="332"/>
    </location>
</feature>
<dbReference type="AlphaFoldDB" id="A0A1Y1IN91"/>
<keyword evidence="7 16" id="KW-0732">Signal</keyword>
<dbReference type="EMBL" id="DF237566">
    <property type="protein sequence ID" value="GAQ90236.1"/>
    <property type="molecule type" value="Genomic_DNA"/>
</dbReference>
<dbReference type="PANTHER" id="PTHR15929:SF0">
    <property type="entry name" value="STORE-OPERATED CALCIUM ENTRY-ASSOCIATED REGULATORY FACTOR"/>
    <property type="match status" value="1"/>
</dbReference>
<evidence type="ECO:0000256" key="15">
    <source>
        <dbReference type="SAM" id="Phobius"/>
    </source>
</evidence>
<keyword evidence="12 15" id="KW-0472">Membrane</keyword>
<keyword evidence="10 15" id="KW-1133">Transmembrane helix</keyword>
<sequence>MASSCRLAWSSALALCFLCLCDAIYSPYGKGVRLEDVQAITLHRGQRTTSRRSGAVPQLNCVGGPCEYEPDTVQCVNVGSDGMDVQWRCEADLPSNVKFARTQVTCEGYEYPDDERVLEGSCGLEYSLKTVGGGGSWFSQSRGGDYYGAGKSRVSEPPRNSWGAGQWIILLLIIYIGYHLGRVYQQGTHRPQAPSSRSTDHRPSAPPPPPGGFFSGGGSGPSDSFGSGYGGGFGGGKASTSASSGSSAWGGWTSAAAGYGLGYLMGNRRRAPQPTSFWGGQPRQQQATTGWFSRGSNMRGGMNRGAGASGSNTQGAATETRKATGYASTSRR</sequence>
<feature type="compositionally biased region" description="Polar residues" evidence="14">
    <location>
        <begin position="275"/>
        <end position="291"/>
    </location>
</feature>